<dbReference type="EMBL" id="BAAANT010000047">
    <property type="protein sequence ID" value="GAA2155684.1"/>
    <property type="molecule type" value="Genomic_DNA"/>
</dbReference>
<feature type="coiled-coil region" evidence="1">
    <location>
        <begin position="16"/>
        <end position="50"/>
    </location>
</feature>
<keyword evidence="3" id="KW-1185">Reference proteome</keyword>
<evidence type="ECO:0000313" key="2">
    <source>
        <dbReference type="EMBL" id="GAA2155684.1"/>
    </source>
</evidence>
<organism evidence="2 3">
    <name type="scientific">Kitasatospora kazusensis</name>
    <dbReference type="NCBI Taxonomy" id="407974"/>
    <lineage>
        <taxon>Bacteria</taxon>
        <taxon>Bacillati</taxon>
        <taxon>Actinomycetota</taxon>
        <taxon>Actinomycetes</taxon>
        <taxon>Kitasatosporales</taxon>
        <taxon>Streptomycetaceae</taxon>
        <taxon>Kitasatospora</taxon>
    </lineage>
</organism>
<name>A0ABP5LX41_9ACTN</name>
<evidence type="ECO:0000313" key="3">
    <source>
        <dbReference type="Proteomes" id="UP001422759"/>
    </source>
</evidence>
<reference evidence="3" key="1">
    <citation type="journal article" date="2019" name="Int. J. Syst. Evol. Microbiol.">
        <title>The Global Catalogue of Microorganisms (GCM) 10K type strain sequencing project: providing services to taxonomists for standard genome sequencing and annotation.</title>
        <authorList>
            <consortium name="The Broad Institute Genomics Platform"/>
            <consortium name="The Broad Institute Genome Sequencing Center for Infectious Disease"/>
            <person name="Wu L."/>
            <person name="Ma J."/>
        </authorList>
    </citation>
    <scope>NUCLEOTIDE SEQUENCE [LARGE SCALE GENOMIC DNA]</scope>
    <source>
        <strain evidence="3">JCM 14560</strain>
    </source>
</reference>
<gene>
    <name evidence="2" type="ORF">GCM10009760_55820</name>
</gene>
<keyword evidence="1" id="KW-0175">Coiled coil</keyword>
<protein>
    <submittedName>
        <fullName evidence="2">Uncharacterized protein</fullName>
    </submittedName>
</protein>
<dbReference type="Proteomes" id="UP001422759">
    <property type="component" value="Unassembled WGS sequence"/>
</dbReference>
<proteinExistence type="predicted"/>
<sequence>MPLDCPECGHGVHAKHRTFQERLENARSNLRFAERRIATLEAELLERDAAVQ</sequence>
<comment type="caution">
    <text evidence="2">The sequence shown here is derived from an EMBL/GenBank/DDBJ whole genome shotgun (WGS) entry which is preliminary data.</text>
</comment>
<accession>A0ABP5LX41</accession>
<evidence type="ECO:0000256" key="1">
    <source>
        <dbReference type="SAM" id="Coils"/>
    </source>
</evidence>